<evidence type="ECO:0000313" key="6">
    <source>
        <dbReference type="Proteomes" id="UP001218188"/>
    </source>
</evidence>
<feature type="transmembrane region" description="Helical" evidence="2">
    <location>
        <begin position="235"/>
        <end position="256"/>
    </location>
</feature>
<feature type="compositionally biased region" description="Basic and acidic residues" evidence="1">
    <location>
        <begin position="328"/>
        <end position="341"/>
    </location>
</feature>
<organism evidence="4 6">
    <name type="scientific">Mycena alexandri</name>
    <dbReference type="NCBI Taxonomy" id="1745969"/>
    <lineage>
        <taxon>Eukaryota</taxon>
        <taxon>Fungi</taxon>
        <taxon>Dikarya</taxon>
        <taxon>Basidiomycota</taxon>
        <taxon>Agaricomycotina</taxon>
        <taxon>Agaricomycetes</taxon>
        <taxon>Agaricomycetidae</taxon>
        <taxon>Agaricales</taxon>
        <taxon>Marasmiineae</taxon>
        <taxon>Mycenaceae</taxon>
        <taxon>Mycena</taxon>
    </lineage>
</organism>
<keyword evidence="2" id="KW-0472">Membrane</keyword>
<feature type="transmembrane region" description="Helical" evidence="2">
    <location>
        <begin position="171"/>
        <end position="194"/>
    </location>
</feature>
<dbReference type="Pfam" id="PF20152">
    <property type="entry name" value="DUF6534"/>
    <property type="match status" value="1"/>
</dbReference>
<gene>
    <name evidence="5" type="ORF">C8F04DRAFT_1106082</name>
    <name evidence="4" type="ORF">C8F04DRAFT_1115515</name>
</gene>
<keyword evidence="6" id="KW-1185">Reference proteome</keyword>
<evidence type="ECO:0000313" key="5">
    <source>
        <dbReference type="EMBL" id="KAJ7032888.1"/>
    </source>
</evidence>
<dbReference type="PANTHER" id="PTHR40465">
    <property type="entry name" value="CHROMOSOME 1, WHOLE GENOME SHOTGUN SEQUENCE"/>
    <property type="match status" value="1"/>
</dbReference>
<feature type="transmembrane region" description="Helical" evidence="2">
    <location>
        <begin position="127"/>
        <end position="151"/>
    </location>
</feature>
<dbReference type="AlphaFoldDB" id="A0AAD6SMS5"/>
<dbReference type="InterPro" id="IPR045339">
    <property type="entry name" value="DUF6534"/>
</dbReference>
<accession>A0AAD6SMS5</accession>
<feature type="transmembrane region" description="Helical" evidence="2">
    <location>
        <begin position="20"/>
        <end position="42"/>
    </location>
</feature>
<evidence type="ECO:0000256" key="1">
    <source>
        <dbReference type="SAM" id="MobiDB-lite"/>
    </source>
</evidence>
<protein>
    <recommendedName>
        <fullName evidence="3">DUF6534 domain-containing protein</fullName>
    </recommendedName>
</protein>
<feature type="transmembrane region" description="Helical" evidence="2">
    <location>
        <begin position="54"/>
        <end position="80"/>
    </location>
</feature>
<feature type="transmembrane region" description="Helical" evidence="2">
    <location>
        <begin position="206"/>
        <end position="229"/>
    </location>
</feature>
<reference evidence="4" key="1">
    <citation type="submission" date="2023-03" db="EMBL/GenBank/DDBJ databases">
        <title>Massive genome expansion in bonnet fungi (Mycena s.s.) driven by repeated elements and novel gene families across ecological guilds.</title>
        <authorList>
            <consortium name="Lawrence Berkeley National Laboratory"/>
            <person name="Harder C.B."/>
            <person name="Miyauchi S."/>
            <person name="Viragh M."/>
            <person name="Kuo A."/>
            <person name="Thoen E."/>
            <person name="Andreopoulos B."/>
            <person name="Lu D."/>
            <person name="Skrede I."/>
            <person name="Drula E."/>
            <person name="Henrissat B."/>
            <person name="Morin E."/>
            <person name="Kohler A."/>
            <person name="Barry K."/>
            <person name="LaButti K."/>
            <person name="Morin E."/>
            <person name="Salamov A."/>
            <person name="Lipzen A."/>
            <person name="Mereny Z."/>
            <person name="Hegedus B."/>
            <person name="Baldrian P."/>
            <person name="Stursova M."/>
            <person name="Weitz H."/>
            <person name="Taylor A."/>
            <person name="Grigoriev I.V."/>
            <person name="Nagy L.G."/>
            <person name="Martin F."/>
            <person name="Kauserud H."/>
        </authorList>
    </citation>
    <scope>NUCLEOTIDE SEQUENCE</scope>
    <source>
        <strain evidence="4">CBHHK200</strain>
    </source>
</reference>
<comment type="caution">
    <text evidence="4">The sequence shown here is derived from an EMBL/GenBank/DDBJ whole genome shotgun (WGS) entry which is preliminary data.</text>
</comment>
<name>A0AAD6SMS5_9AGAR</name>
<dbReference type="EMBL" id="JARJCM010000069">
    <property type="protein sequence ID" value="KAJ7032888.1"/>
    <property type="molecule type" value="Genomic_DNA"/>
</dbReference>
<proteinExistence type="predicted"/>
<dbReference type="PANTHER" id="PTHR40465:SF1">
    <property type="entry name" value="DUF6534 DOMAIN-CONTAINING PROTEIN"/>
    <property type="match status" value="1"/>
</dbReference>
<evidence type="ECO:0000313" key="4">
    <source>
        <dbReference type="EMBL" id="KAJ7029801.1"/>
    </source>
</evidence>
<keyword evidence="2" id="KW-0812">Transmembrane</keyword>
<feature type="region of interest" description="Disordered" evidence="1">
    <location>
        <begin position="312"/>
        <end position="341"/>
    </location>
</feature>
<dbReference type="Proteomes" id="UP001218188">
    <property type="component" value="Unassembled WGS sequence"/>
</dbReference>
<feature type="domain" description="DUF6534" evidence="3">
    <location>
        <begin position="180"/>
        <end position="260"/>
    </location>
</feature>
<feature type="transmembrane region" description="Helical" evidence="2">
    <location>
        <begin position="100"/>
        <end position="120"/>
    </location>
</feature>
<sequence>MPSVQTTSLTPNYGELITPNLFAELLTFFFAGTFIAQAWIYYVLFPRDSRGVKVYVSVVCLLTVLFLCSNTVDVYTWYAASYGNIEGFLESHDKNYSSSIGAAMSVLLVQIFFCHRIVLIKRAAWPFALAIVLLAIVQCAAGLALGILFRLGATEVDNSRHALSRHFNEATIIACVVNAILVSAVTSYVLLSAAVVPSTRNMLKNVVFLIIETNTVTAIVALVAAVLYAVFPATSYSLCPFGILPTLYVNSFFASLNYRAISSARSSDVCVDSESLSILDPNPQSGCALDSIAGTGGESIASMSFAPRRSEDLRRARGTSTLDSGIAEVRRSQARSEEGSI</sequence>
<dbReference type="EMBL" id="JARJCM010000097">
    <property type="protein sequence ID" value="KAJ7029801.1"/>
    <property type="molecule type" value="Genomic_DNA"/>
</dbReference>
<evidence type="ECO:0000259" key="3">
    <source>
        <dbReference type="Pfam" id="PF20152"/>
    </source>
</evidence>
<evidence type="ECO:0000256" key="2">
    <source>
        <dbReference type="SAM" id="Phobius"/>
    </source>
</evidence>
<keyword evidence="2" id="KW-1133">Transmembrane helix</keyword>